<dbReference type="PANTHER" id="PTHR30061:SF50">
    <property type="entry name" value="MALTOSE_MALTODEXTRIN-BINDING PERIPLASMIC PROTEIN"/>
    <property type="match status" value="1"/>
</dbReference>
<comment type="similarity">
    <text evidence="1">Belongs to the bacterial solute-binding protein 1 family.</text>
</comment>
<dbReference type="Proteomes" id="UP000318093">
    <property type="component" value="Unassembled WGS sequence"/>
</dbReference>
<evidence type="ECO:0000256" key="1">
    <source>
        <dbReference type="ARBA" id="ARBA00008520"/>
    </source>
</evidence>
<keyword evidence="2" id="KW-0813">Transport</keyword>
<dbReference type="AlphaFoldDB" id="A0A537JK04"/>
<dbReference type="GO" id="GO:0055052">
    <property type="term" value="C:ATP-binding cassette (ABC) transporter complex, substrate-binding subunit-containing"/>
    <property type="evidence" value="ECO:0007669"/>
    <property type="project" value="TreeGrafter"/>
</dbReference>
<proteinExistence type="inferred from homology"/>
<organism evidence="4 5">
    <name type="scientific">Candidatus Segetimicrobium genomatis</name>
    <dbReference type="NCBI Taxonomy" id="2569760"/>
    <lineage>
        <taxon>Bacteria</taxon>
        <taxon>Bacillati</taxon>
        <taxon>Candidatus Sysuimicrobiota</taxon>
        <taxon>Candidatus Sysuimicrobiia</taxon>
        <taxon>Candidatus Sysuimicrobiales</taxon>
        <taxon>Candidatus Segetimicrobiaceae</taxon>
        <taxon>Candidatus Segetimicrobium</taxon>
    </lineage>
</organism>
<feature type="non-terminal residue" evidence="4">
    <location>
        <position position="420"/>
    </location>
</feature>
<dbReference type="PANTHER" id="PTHR30061">
    <property type="entry name" value="MALTOSE-BINDING PERIPLASMIC PROTEIN"/>
    <property type="match status" value="1"/>
</dbReference>
<gene>
    <name evidence="4" type="ORF">E6H03_03125</name>
</gene>
<evidence type="ECO:0000256" key="3">
    <source>
        <dbReference type="ARBA" id="ARBA00022729"/>
    </source>
</evidence>
<evidence type="ECO:0000313" key="5">
    <source>
        <dbReference type="Proteomes" id="UP000318093"/>
    </source>
</evidence>
<keyword evidence="3" id="KW-0732">Signal</keyword>
<dbReference type="SUPFAM" id="SSF53850">
    <property type="entry name" value="Periplasmic binding protein-like II"/>
    <property type="match status" value="1"/>
</dbReference>
<protein>
    <submittedName>
        <fullName evidence="4">Extracellular solute-binding protein</fullName>
    </submittedName>
</protein>
<accession>A0A537JK04</accession>
<name>A0A537JK04_9BACT</name>
<dbReference type="Pfam" id="PF13416">
    <property type="entry name" value="SBP_bac_8"/>
    <property type="match status" value="1"/>
</dbReference>
<sequence>MGRPGAPWTIVALIVILIGVALSAPTGGAVPVVNLSIWGGYPEIAPVYQRAADAYQQAHPNVKVTVLTTDLRDYERKLAASLPSDTAGNILEVEASTVERYLEAGLIPKAPTDMAQFVRSRSFNKSAQDAASLANDVYGVPWFAGVGAFYYNTEMFKEAGLSAPPKTMDEVMAFAKKLAKTDAQGRVVRSGISLRLFGAGSGVAEKFAILMWPRGGDLLTQSAPGKYRAGYDNDAGRATMKMHLDAVFVDKVDSLDIKHDAEAFELGQTAMLERESWVIGDIQKNAPTLKYLTTPIPRDKRWGTIIGVVSLYVSRSAANPEVAWDFVKFLTQPQFERQLLGDVGWIPLRQDVNLDPVFATSPQYRGFLVKDKAYVYWSMPSIKDFDEIETKLASRLVAAYRDRTLAGNPAAIANMLHAAA</sequence>
<dbReference type="GO" id="GO:0042956">
    <property type="term" value="P:maltodextrin transmembrane transport"/>
    <property type="evidence" value="ECO:0007669"/>
    <property type="project" value="TreeGrafter"/>
</dbReference>
<dbReference type="GO" id="GO:0015768">
    <property type="term" value="P:maltose transport"/>
    <property type="evidence" value="ECO:0007669"/>
    <property type="project" value="TreeGrafter"/>
</dbReference>
<dbReference type="EMBL" id="VBAN01000091">
    <property type="protein sequence ID" value="TMI83800.1"/>
    <property type="molecule type" value="Genomic_DNA"/>
</dbReference>
<dbReference type="InterPro" id="IPR006059">
    <property type="entry name" value="SBP"/>
</dbReference>
<comment type="caution">
    <text evidence="4">The sequence shown here is derived from an EMBL/GenBank/DDBJ whole genome shotgun (WGS) entry which is preliminary data.</text>
</comment>
<reference evidence="4 5" key="1">
    <citation type="journal article" date="2019" name="Nat. Microbiol.">
        <title>Mediterranean grassland soil C-N compound turnover is dependent on rainfall and depth, and is mediated by genomically divergent microorganisms.</title>
        <authorList>
            <person name="Diamond S."/>
            <person name="Andeer P.F."/>
            <person name="Li Z."/>
            <person name="Crits-Christoph A."/>
            <person name="Burstein D."/>
            <person name="Anantharaman K."/>
            <person name="Lane K.R."/>
            <person name="Thomas B.C."/>
            <person name="Pan C."/>
            <person name="Northen T.R."/>
            <person name="Banfield J.F."/>
        </authorList>
    </citation>
    <scope>NUCLEOTIDE SEQUENCE [LARGE SCALE GENOMIC DNA]</scope>
    <source>
        <strain evidence="4">NP_6</strain>
    </source>
</reference>
<evidence type="ECO:0000256" key="2">
    <source>
        <dbReference type="ARBA" id="ARBA00022448"/>
    </source>
</evidence>
<dbReference type="GO" id="GO:1901982">
    <property type="term" value="F:maltose binding"/>
    <property type="evidence" value="ECO:0007669"/>
    <property type="project" value="TreeGrafter"/>
</dbReference>
<dbReference type="Gene3D" id="3.40.190.10">
    <property type="entry name" value="Periplasmic binding protein-like II"/>
    <property type="match status" value="2"/>
</dbReference>
<evidence type="ECO:0000313" key="4">
    <source>
        <dbReference type="EMBL" id="TMI83800.1"/>
    </source>
</evidence>